<dbReference type="AlphaFoldDB" id="A0A4P6F1P9"/>
<dbReference type="GO" id="GO:0016853">
    <property type="term" value="F:isomerase activity"/>
    <property type="evidence" value="ECO:0007669"/>
    <property type="project" value="UniProtKB-KW"/>
</dbReference>
<dbReference type="InterPro" id="IPR036237">
    <property type="entry name" value="Xyl_isomerase-like_sf"/>
</dbReference>
<feature type="domain" description="Xylose isomerase-like TIM barrel" evidence="1">
    <location>
        <begin position="25"/>
        <end position="231"/>
    </location>
</feature>
<dbReference type="PANTHER" id="PTHR12110">
    <property type="entry name" value="HYDROXYPYRUVATE ISOMERASE"/>
    <property type="match status" value="1"/>
</dbReference>
<dbReference type="RefSeq" id="WP_129441117.1">
    <property type="nucleotide sequence ID" value="NZ_CP035492.1"/>
</dbReference>
<evidence type="ECO:0000313" key="2">
    <source>
        <dbReference type="EMBL" id="QAY66977.1"/>
    </source>
</evidence>
<dbReference type="KEGG" id="pprt:ET464_11810"/>
<organism evidence="2 3">
    <name type="scientific">Paenibacillus protaetiae</name>
    <dbReference type="NCBI Taxonomy" id="2509456"/>
    <lineage>
        <taxon>Bacteria</taxon>
        <taxon>Bacillati</taxon>
        <taxon>Bacillota</taxon>
        <taxon>Bacilli</taxon>
        <taxon>Bacillales</taxon>
        <taxon>Paenibacillaceae</taxon>
        <taxon>Paenibacillus</taxon>
    </lineage>
</organism>
<sequence>MKIFPVAVQPYTVRDALRQDYWGTLEKIAAIGYQGIELGLPPEGITAEEQLQRLNGMGLQIIGSHASFNSFDVDFNRLIGHMHKAGGKYIAISLMFDSKDDVLSKAAQLNQIGELCRAAGITFLYHNHDWEFRQYDGEYVLETIMRETDPQLVQLELDTYWVRKGGEDPAAYLAKWKGRCPLLHIKDMEPGEDQYFAEIGEGILDFPAIAQAAADAGTEWLVVEQDGSRRDPLESLAISYGHLERMNLIRTTAAR</sequence>
<dbReference type="InterPro" id="IPR013022">
    <property type="entry name" value="Xyl_isomerase-like_TIM-brl"/>
</dbReference>
<dbReference type="InterPro" id="IPR050312">
    <property type="entry name" value="IolE/XylAMocC-like"/>
</dbReference>
<dbReference type="Pfam" id="PF01261">
    <property type="entry name" value="AP_endonuc_2"/>
    <property type="match status" value="1"/>
</dbReference>
<gene>
    <name evidence="2" type="ORF">ET464_11810</name>
</gene>
<accession>A0A4P6F1P9</accession>
<name>A0A4P6F1P9_9BACL</name>
<proteinExistence type="predicted"/>
<keyword evidence="3" id="KW-1185">Reference proteome</keyword>
<protein>
    <submittedName>
        <fullName evidence="2">Sugar phosphate isomerase/epimerase</fullName>
    </submittedName>
</protein>
<evidence type="ECO:0000259" key="1">
    <source>
        <dbReference type="Pfam" id="PF01261"/>
    </source>
</evidence>
<dbReference type="SUPFAM" id="SSF51658">
    <property type="entry name" value="Xylose isomerase-like"/>
    <property type="match status" value="1"/>
</dbReference>
<dbReference type="EMBL" id="CP035492">
    <property type="protein sequence ID" value="QAY66977.1"/>
    <property type="molecule type" value="Genomic_DNA"/>
</dbReference>
<reference evidence="2 3" key="1">
    <citation type="submission" date="2019-01" db="EMBL/GenBank/DDBJ databases">
        <title>Genome sequencing of strain FW100M-2.</title>
        <authorList>
            <person name="Heo J."/>
            <person name="Kim S.-J."/>
            <person name="Kim J.-S."/>
            <person name="Hong S.-B."/>
            <person name="Kwon S.-W."/>
        </authorList>
    </citation>
    <scope>NUCLEOTIDE SEQUENCE [LARGE SCALE GENOMIC DNA]</scope>
    <source>
        <strain evidence="2 3">FW100M-2</strain>
    </source>
</reference>
<dbReference type="Gene3D" id="3.20.20.150">
    <property type="entry name" value="Divalent-metal-dependent TIM barrel enzymes"/>
    <property type="match status" value="1"/>
</dbReference>
<dbReference type="OrthoDB" id="9798407at2"/>
<keyword evidence="2" id="KW-0413">Isomerase</keyword>
<evidence type="ECO:0000313" key="3">
    <source>
        <dbReference type="Proteomes" id="UP000293568"/>
    </source>
</evidence>
<dbReference type="PANTHER" id="PTHR12110:SF41">
    <property type="entry name" value="INOSOSE DEHYDRATASE"/>
    <property type="match status" value="1"/>
</dbReference>
<dbReference type="Proteomes" id="UP000293568">
    <property type="component" value="Chromosome"/>
</dbReference>